<proteinExistence type="predicted"/>
<organism evidence="2 3">
    <name type="scientific">Lithohypha guttulata</name>
    <dbReference type="NCBI Taxonomy" id="1690604"/>
    <lineage>
        <taxon>Eukaryota</taxon>
        <taxon>Fungi</taxon>
        <taxon>Dikarya</taxon>
        <taxon>Ascomycota</taxon>
        <taxon>Pezizomycotina</taxon>
        <taxon>Eurotiomycetes</taxon>
        <taxon>Chaetothyriomycetidae</taxon>
        <taxon>Chaetothyriales</taxon>
        <taxon>Trichomeriaceae</taxon>
        <taxon>Lithohypha</taxon>
    </lineage>
</organism>
<accession>A0AAN7T6I0</accession>
<dbReference type="EMBL" id="JAVRRJ010000001">
    <property type="protein sequence ID" value="KAK5091348.1"/>
    <property type="molecule type" value="Genomic_DNA"/>
</dbReference>
<evidence type="ECO:0000256" key="1">
    <source>
        <dbReference type="SAM" id="MobiDB-lite"/>
    </source>
</evidence>
<feature type="compositionally biased region" description="Polar residues" evidence="1">
    <location>
        <begin position="388"/>
        <end position="399"/>
    </location>
</feature>
<comment type="caution">
    <text evidence="2">The sequence shown here is derived from an EMBL/GenBank/DDBJ whole genome shotgun (WGS) entry which is preliminary data.</text>
</comment>
<feature type="region of interest" description="Disordered" evidence="1">
    <location>
        <begin position="41"/>
        <end position="65"/>
    </location>
</feature>
<protein>
    <submittedName>
        <fullName evidence="2">Uncharacterized protein</fullName>
    </submittedName>
</protein>
<keyword evidence="3" id="KW-1185">Reference proteome</keyword>
<evidence type="ECO:0000313" key="2">
    <source>
        <dbReference type="EMBL" id="KAK5091348.1"/>
    </source>
</evidence>
<dbReference type="Proteomes" id="UP001309876">
    <property type="component" value="Unassembled WGS sequence"/>
</dbReference>
<gene>
    <name evidence="2" type="ORF">LTR05_001531</name>
</gene>
<feature type="region of interest" description="Disordered" evidence="1">
    <location>
        <begin position="374"/>
        <end position="399"/>
    </location>
</feature>
<dbReference type="AlphaFoldDB" id="A0AAN7T6I0"/>
<evidence type="ECO:0000313" key="3">
    <source>
        <dbReference type="Proteomes" id="UP001309876"/>
    </source>
</evidence>
<name>A0AAN7T6I0_9EURO</name>
<reference evidence="2 3" key="1">
    <citation type="submission" date="2023-08" db="EMBL/GenBank/DDBJ databases">
        <title>Black Yeasts Isolated from many extreme environments.</title>
        <authorList>
            <person name="Coleine C."/>
            <person name="Stajich J.E."/>
            <person name="Selbmann L."/>
        </authorList>
    </citation>
    <scope>NUCLEOTIDE SEQUENCE [LARGE SCALE GENOMIC DNA]</scope>
    <source>
        <strain evidence="2 3">CCFEE 5910</strain>
    </source>
</reference>
<feature type="region of interest" description="Disordered" evidence="1">
    <location>
        <begin position="83"/>
        <end position="115"/>
    </location>
</feature>
<sequence>MPTILPHTQINVYDLLRLAYMSTQDELHSYNVIAGLRQELEPRSASVPPRNKPTRRKETEPVTQGSTFIQESFEFPEKQTWLKPRPRQRRGVMNSPDDTTLFPLPQSKAPEKGEALSLDKHADRIAALIAQKRRENDSKLFRERMSTQQRLHRGVDDQDRLIAASHDELRRKMELSAKGIFEEKPPDGKELEFVLVESSIPAVHKSLPMDLVGTTGQPMLPEDYSSDDDIDTSGLQYSFESDFVEETPSTRTDDSDIDEEIVTAHAIEASVPLPQPNVSMTAPQKHHLHHSTDIETNLYQSQTSTTTQTQIHAISTSTRTVYPQSQLFFAQPRFANHRYNNPHIWDPLPTQQPAHQQWTSQMWQALPSALPPSYQAPPVLGSVDTPRPESQSLPASLPQQTQNPAYLQSIGMTQDFMHSVSHNYISCPPTFASIETDNNVYNHGISQPQAASNSLSTFDLPSESHPAASRSNVNIFTGQARENGIIGGNNNWAEPVGEKRKNMFSNRA</sequence>